<dbReference type="Pfam" id="PF01609">
    <property type="entry name" value="DDE_Tnp_1"/>
    <property type="match status" value="1"/>
</dbReference>
<feature type="domain" description="Transposase IS4-like" evidence="1">
    <location>
        <begin position="9"/>
        <end position="84"/>
    </location>
</feature>
<reference evidence="2 3" key="1">
    <citation type="submission" date="2019-10" db="EMBL/GenBank/DDBJ databases">
        <title>New genus of Silvanigrellaceae.</title>
        <authorList>
            <person name="Pitt A."/>
            <person name="Hahn M.W."/>
        </authorList>
    </citation>
    <scope>NUCLEOTIDE SEQUENCE [LARGE SCALE GENOMIC DNA]</scope>
    <source>
        <strain evidence="2 3">33A1-SZDP</strain>
    </source>
</reference>
<protein>
    <submittedName>
        <fullName evidence="2">Transposase</fullName>
    </submittedName>
</protein>
<sequence length="86" mass="10144">MEVSNAENLIADRVYSNKNVREKLTNKKIQVIIPKKKNFIDSKNDGFDIHVYKIRHLIENLFARLKQFRSIATRYDKSNNNFASMV</sequence>
<dbReference type="GO" id="GO:0003677">
    <property type="term" value="F:DNA binding"/>
    <property type="evidence" value="ECO:0007669"/>
    <property type="project" value="InterPro"/>
</dbReference>
<keyword evidence="3" id="KW-1185">Reference proteome</keyword>
<gene>
    <name evidence="2" type="ORF">GCL57_01375</name>
</gene>
<accession>A0A833JFL6</accession>
<evidence type="ECO:0000259" key="1">
    <source>
        <dbReference type="Pfam" id="PF01609"/>
    </source>
</evidence>
<dbReference type="Proteomes" id="UP000442694">
    <property type="component" value="Unassembled WGS sequence"/>
</dbReference>
<dbReference type="GO" id="GO:0004803">
    <property type="term" value="F:transposase activity"/>
    <property type="evidence" value="ECO:0007669"/>
    <property type="project" value="InterPro"/>
</dbReference>
<dbReference type="GO" id="GO:0006313">
    <property type="term" value="P:DNA transposition"/>
    <property type="evidence" value="ECO:0007669"/>
    <property type="project" value="InterPro"/>
</dbReference>
<dbReference type="EMBL" id="WFLN01000004">
    <property type="protein sequence ID" value="KAB8033811.1"/>
    <property type="molecule type" value="Genomic_DNA"/>
</dbReference>
<evidence type="ECO:0000313" key="3">
    <source>
        <dbReference type="Proteomes" id="UP000442694"/>
    </source>
</evidence>
<evidence type="ECO:0000313" key="2">
    <source>
        <dbReference type="EMBL" id="KAB8033811.1"/>
    </source>
</evidence>
<dbReference type="AlphaFoldDB" id="A0A833JFL6"/>
<dbReference type="InterPro" id="IPR002559">
    <property type="entry name" value="Transposase_11"/>
</dbReference>
<organism evidence="2 3">
    <name type="scientific">Fluviispira multicolorata</name>
    <dbReference type="NCBI Taxonomy" id="2654512"/>
    <lineage>
        <taxon>Bacteria</taxon>
        <taxon>Pseudomonadati</taxon>
        <taxon>Bdellovibrionota</taxon>
        <taxon>Oligoflexia</taxon>
        <taxon>Silvanigrellales</taxon>
        <taxon>Silvanigrellaceae</taxon>
        <taxon>Fluviispira</taxon>
    </lineage>
</organism>
<name>A0A833JFL6_9BACT</name>
<comment type="caution">
    <text evidence="2">The sequence shown here is derived from an EMBL/GenBank/DDBJ whole genome shotgun (WGS) entry which is preliminary data.</text>
</comment>
<proteinExistence type="predicted"/>